<gene>
    <name evidence="1" type="ORF">OD750_012970</name>
</gene>
<dbReference type="RefSeq" id="WP_263545657.1">
    <property type="nucleotide sequence ID" value="NZ_JAOVZO020000017.1"/>
</dbReference>
<evidence type="ECO:0000313" key="1">
    <source>
        <dbReference type="EMBL" id="MDC8013450.1"/>
    </source>
</evidence>
<organism evidence="1 2">
    <name type="scientific">Tahibacter soli</name>
    <dbReference type="NCBI Taxonomy" id="2983605"/>
    <lineage>
        <taxon>Bacteria</taxon>
        <taxon>Pseudomonadati</taxon>
        <taxon>Pseudomonadota</taxon>
        <taxon>Gammaproteobacteria</taxon>
        <taxon>Lysobacterales</taxon>
        <taxon>Rhodanobacteraceae</taxon>
        <taxon>Tahibacter</taxon>
    </lineage>
</organism>
<dbReference type="SUPFAM" id="SSF63829">
    <property type="entry name" value="Calcium-dependent phosphotriesterase"/>
    <property type="match status" value="1"/>
</dbReference>
<dbReference type="Proteomes" id="UP001139971">
    <property type="component" value="Unassembled WGS sequence"/>
</dbReference>
<keyword evidence="2" id="KW-1185">Reference proteome</keyword>
<accession>A0A9X3YLI0</accession>
<name>A0A9X3YLI0_9GAMM</name>
<proteinExistence type="predicted"/>
<evidence type="ECO:0000313" key="2">
    <source>
        <dbReference type="Proteomes" id="UP001139971"/>
    </source>
</evidence>
<sequence>MSANDRPAWRLETDVGAIELVDVLEYEGAAPDGRHVEDFTAGYRPSSAHLLTLDGEPIALFVGSGGATAVHPHSAVHVRGLLYVAVCDRVVCVRPKPYERRWTVVADPATCFGVHYDAAQDALISHGELQIARLDDTGRIVWSASGADIFTGAFRLASDAVEATDFDGRIHRFDYADGSPLGH</sequence>
<comment type="caution">
    <text evidence="1">The sequence shown here is derived from an EMBL/GenBank/DDBJ whole genome shotgun (WGS) entry which is preliminary data.</text>
</comment>
<reference evidence="1" key="1">
    <citation type="submission" date="2023-02" db="EMBL/GenBank/DDBJ databases">
        <title>Tahibacter soli sp. nov. isolated from soil.</title>
        <authorList>
            <person name="Baek J.H."/>
            <person name="Lee J.K."/>
            <person name="Choi D.G."/>
            <person name="Jeon C.O."/>
        </authorList>
    </citation>
    <scope>NUCLEOTIDE SEQUENCE</scope>
    <source>
        <strain evidence="1">BL</strain>
    </source>
</reference>
<dbReference type="EMBL" id="JAOVZO020000017">
    <property type="protein sequence ID" value="MDC8013450.1"/>
    <property type="molecule type" value="Genomic_DNA"/>
</dbReference>
<protein>
    <submittedName>
        <fullName evidence="1">Uncharacterized protein</fullName>
    </submittedName>
</protein>
<dbReference type="AlphaFoldDB" id="A0A9X3YLI0"/>